<protein>
    <submittedName>
        <fullName evidence="5">Cellulose synthase operon protein YhjQ/BcsQ</fullName>
    </submittedName>
</protein>
<keyword evidence="1" id="KW-0547">Nucleotide-binding</keyword>
<dbReference type="CDD" id="cd05387">
    <property type="entry name" value="BY-kinase"/>
    <property type="match status" value="1"/>
</dbReference>
<dbReference type="InterPro" id="IPR005702">
    <property type="entry name" value="Wzc-like_C"/>
</dbReference>
<dbReference type="InterPro" id="IPR027417">
    <property type="entry name" value="P-loop_NTPase"/>
</dbReference>
<gene>
    <name evidence="5" type="ORF">HAV00_04140</name>
</gene>
<dbReference type="Proteomes" id="UP000500895">
    <property type="component" value="Chromosome"/>
</dbReference>
<keyword evidence="4" id="KW-1133">Transmembrane helix</keyword>
<feature type="transmembrane region" description="Helical" evidence="4">
    <location>
        <begin position="43"/>
        <end position="65"/>
    </location>
</feature>
<accession>A0A6G8ZZ68</accession>
<proteinExistence type="predicted"/>
<organism evidence="5 6">
    <name type="scientific">Bradyrhizobium symbiodeficiens</name>
    <dbReference type="NCBI Taxonomy" id="1404367"/>
    <lineage>
        <taxon>Bacteria</taxon>
        <taxon>Pseudomonadati</taxon>
        <taxon>Pseudomonadota</taxon>
        <taxon>Alphaproteobacteria</taxon>
        <taxon>Hyphomicrobiales</taxon>
        <taxon>Nitrobacteraceae</taxon>
        <taxon>Bradyrhizobium</taxon>
    </lineage>
</organism>
<keyword evidence="2" id="KW-0067">ATP-binding</keyword>
<dbReference type="RefSeq" id="WP_166466830.1">
    <property type="nucleotide sequence ID" value="NZ_CP050066.2"/>
</dbReference>
<dbReference type="PANTHER" id="PTHR32309:SF13">
    <property type="entry name" value="FERRIC ENTEROBACTIN TRANSPORT PROTEIN FEPE"/>
    <property type="match status" value="1"/>
</dbReference>
<feature type="region of interest" description="Disordered" evidence="3">
    <location>
        <begin position="298"/>
        <end position="331"/>
    </location>
</feature>
<dbReference type="PANTHER" id="PTHR32309">
    <property type="entry name" value="TYROSINE-PROTEIN KINASE"/>
    <property type="match status" value="1"/>
</dbReference>
<evidence type="ECO:0000256" key="2">
    <source>
        <dbReference type="ARBA" id="ARBA00022840"/>
    </source>
</evidence>
<evidence type="ECO:0000256" key="1">
    <source>
        <dbReference type="ARBA" id="ARBA00022741"/>
    </source>
</evidence>
<reference evidence="5 6" key="1">
    <citation type="journal article" date="2020" name="Int. J. Syst. Evol. Microbiol.">
        <title>Description and complete genome sequences of Bradyrhizobium symbiodeficiens sp. nov., a non-symbiotic bacterium associated with legumes native to Canada.</title>
        <authorList>
            <person name="Bromfield E.S.P."/>
            <person name="Cloutier S."/>
            <person name="Nguyen H.D.T."/>
        </authorList>
    </citation>
    <scope>NUCLEOTIDE SEQUENCE [LARGE SCALE GENOMIC DNA]</scope>
    <source>
        <strain evidence="5 6">101S1MB</strain>
    </source>
</reference>
<dbReference type="SUPFAM" id="SSF52540">
    <property type="entry name" value="P-loop containing nucleoside triphosphate hydrolases"/>
    <property type="match status" value="1"/>
</dbReference>
<keyword evidence="4" id="KW-0472">Membrane</keyword>
<evidence type="ECO:0000313" key="6">
    <source>
        <dbReference type="Proteomes" id="UP000500895"/>
    </source>
</evidence>
<evidence type="ECO:0000256" key="3">
    <source>
        <dbReference type="SAM" id="MobiDB-lite"/>
    </source>
</evidence>
<keyword evidence="4" id="KW-0812">Transmembrane</keyword>
<feature type="compositionally biased region" description="Polar residues" evidence="3">
    <location>
        <begin position="563"/>
        <end position="577"/>
    </location>
</feature>
<name>A0A6G8ZZ68_9BRAD</name>
<dbReference type="Gene3D" id="3.40.50.300">
    <property type="entry name" value="P-loop containing nucleotide triphosphate hydrolases"/>
    <property type="match status" value="1"/>
</dbReference>
<feature type="compositionally biased region" description="Basic residues" evidence="3">
    <location>
        <begin position="316"/>
        <end position="329"/>
    </location>
</feature>
<sequence length="587" mass="62961">MLDATKGRLAVIDNGYRPGHVAPAQDKINLAASLKKVRQRSHLMIALTLVGSVVGCLLGLTFVAVRIPAYSASSELLISNTTLNLSGPEAVVTQVMLENSVIESAMALLRSSKVLDRVIDNLGLDEVERISVKKYAWLGSRSAPESDDSRRQAAISSLRSNTTVTRMGASQIVVVRARAVSAIDAAKLTNEIAGALVKDQYDANAIVTTNAALRERIKVLGPTVRVISEAAPPSSKDAPSRTIAVLLAIIAGALLGAVGALARILLDPRLRSAAQLVATTSVECFGYVPLANRFDTANVPSFPPKQPAPKSETANRSRRGPAPKQHAPKQPHLVAAGRHWLARKFHGLALWKWGAERNNHPDLASSLRRSMLRRVRLAVSERSTSLPHIVGVTSFLAGEGKTTVAADLALFIANEGTPVLLVDASSPEMTPPPGQKREQGLQELLRGTSTADKVIQRDICPNLDFLPRGALAGDVDMLWGDLLHAVSSARDTHYKWIILDLPGFATDVDVRAAGQVLDDLLIVVEWGRTTQEQLKQGLGALGTLRERIIGTIINKAPWSSIDSAAGSSAQRTRSGNNRPEMAYGQQR</sequence>
<dbReference type="InterPro" id="IPR017746">
    <property type="entry name" value="Cellulose_synthase_operon_BcsQ"/>
</dbReference>
<dbReference type="InterPro" id="IPR050445">
    <property type="entry name" value="Bact_polysacc_biosynth/exp"/>
</dbReference>
<feature type="region of interest" description="Disordered" evidence="3">
    <location>
        <begin position="563"/>
        <end position="587"/>
    </location>
</feature>
<dbReference type="EMBL" id="CP050066">
    <property type="protein sequence ID" value="QIP05490.1"/>
    <property type="molecule type" value="Genomic_DNA"/>
</dbReference>
<evidence type="ECO:0000313" key="5">
    <source>
        <dbReference type="EMBL" id="QIP05490.1"/>
    </source>
</evidence>
<feature type="transmembrane region" description="Helical" evidence="4">
    <location>
        <begin position="243"/>
        <end position="266"/>
    </location>
</feature>
<evidence type="ECO:0000256" key="4">
    <source>
        <dbReference type="SAM" id="Phobius"/>
    </source>
</evidence>
<dbReference type="Pfam" id="PF06564">
    <property type="entry name" value="CBP_BcsQ"/>
    <property type="match status" value="1"/>
</dbReference>
<dbReference type="AlphaFoldDB" id="A0A6G8ZZ68"/>